<accession>A0A1Y5FII3</accession>
<evidence type="ECO:0008006" key="3">
    <source>
        <dbReference type="Google" id="ProtNLM"/>
    </source>
</evidence>
<name>A0A1Y5FII3_9BACT</name>
<organism evidence="1 2">
    <name type="scientific">Halobacteriovorax marinus</name>
    <dbReference type="NCBI Taxonomy" id="97084"/>
    <lineage>
        <taxon>Bacteria</taxon>
        <taxon>Pseudomonadati</taxon>
        <taxon>Bdellovibrionota</taxon>
        <taxon>Bacteriovoracia</taxon>
        <taxon>Bacteriovoracales</taxon>
        <taxon>Halobacteriovoraceae</taxon>
        <taxon>Halobacteriovorax</taxon>
    </lineage>
</organism>
<evidence type="ECO:0000313" key="1">
    <source>
        <dbReference type="EMBL" id="OUR99667.1"/>
    </source>
</evidence>
<dbReference type="Proteomes" id="UP000196531">
    <property type="component" value="Unassembled WGS sequence"/>
</dbReference>
<sequence length="86" mass="9416">MPINDAQIVDIATTILDATGLEHINLDELNDESMLGAAPLELDSIDILEAVAAIEDKYKVHIVDAKEGAKYFKSLQTISDFINSKK</sequence>
<proteinExistence type="predicted"/>
<reference evidence="2" key="1">
    <citation type="journal article" date="2017" name="Proc. Natl. Acad. Sci. U.S.A.">
        <title>Simulation of Deepwater Horizon oil plume reveals substrate specialization within a complex community of hydrocarbon-degraders.</title>
        <authorList>
            <person name="Hu P."/>
            <person name="Dubinsky E.A."/>
            <person name="Probst A.J."/>
            <person name="Wang J."/>
            <person name="Sieber C.M.K."/>
            <person name="Tom L.M."/>
            <person name="Gardinali P."/>
            <person name="Banfield J.F."/>
            <person name="Atlas R.M."/>
            <person name="Andersen G.L."/>
        </authorList>
    </citation>
    <scope>NUCLEOTIDE SEQUENCE [LARGE SCALE GENOMIC DNA]</scope>
</reference>
<gene>
    <name evidence="1" type="ORF">A9Q84_01190</name>
</gene>
<evidence type="ECO:0000313" key="2">
    <source>
        <dbReference type="Proteomes" id="UP000196531"/>
    </source>
</evidence>
<dbReference type="AlphaFoldDB" id="A0A1Y5FII3"/>
<dbReference type="SUPFAM" id="SSF47336">
    <property type="entry name" value="ACP-like"/>
    <property type="match status" value="1"/>
</dbReference>
<comment type="caution">
    <text evidence="1">The sequence shown here is derived from an EMBL/GenBank/DDBJ whole genome shotgun (WGS) entry which is preliminary data.</text>
</comment>
<protein>
    <recommendedName>
        <fullName evidence="3">Acyl carrier protein</fullName>
    </recommendedName>
</protein>
<dbReference type="InterPro" id="IPR036736">
    <property type="entry name" value="ACP-like_sf"/>
</dbReference>
<dbReference type="EMBL" id="MAAO01000002">
    <property type="protein sequence ID" value="OUR99667.1"/>
    <property type="molecule type" value="Genomic_DNA"/>
</dbReference>
<dbReference type="Gene3D" id="1.10.1200.10">
    <property type="entry name" value="ACP-like"/>
    <property type="match status" value="1"/>
</dbReference>